<proteinExistence type="predicted"/>
<keyword evidence="1" id="KW-0680">Restriction system</keyword>
<evidence type="ECO:0000313" key="4">
    <source>
        <dbReference type="Proteomes" id="UP000007484"/>
    </source>
</evidence>
<gene>
    <name evidence="3" type="ordered locus">MSU_0802</name>
</gene>
<dbReference type="GO" id="GO:0003677">
    <property type="term" value="F:DNA binding"/>
    <property type="evidence" value="ECO:0007669"/>
    <property type="project" value="UniProtKB-KW"/>
</dbReference>
<dbReference type="InterPro" id="IPR044946">
    <property type="entry name" value="Restrct_endonuc_typeI_TRD_sf"/>
</dbReference>
<evidence type="ECO:0000313" key="3">
    <source>
        <dbReference type="EMBL" id="ADX98323.1"/>
    </source>
</evidence>
<reference evidence="3 4" key="1">
    <citation type="journal article" date="2011" name="J. Bacteriol.">
        <title>Complete genome sequences of two hemotropic Mycoplasmas, Mycoplasma haemofelis strain Ohio2 and Mycoplasma suis strain Illinois.</title>
        <authorList>
            <person name="Messick J.B."/>
            <person name="Santos A.P."/>
            <person name="Guimaraes A.M."/>
        </authorList>
    </citation>
    <scope>NUCLEOTIDE SEQUENCE [LARGE SCALE GENOMIC DNA]</scope>
    <source>
        <strain evidence="3 4">Illinois</strain>
    </source>
</reference>
<dbReference type="HOGENOM" id="CLU_021095_4_1_14"/>
<keyword evidence="2" id="KW-0238">DNA-binding</keyword>
<organism evidence="3 4">
    <name type="scientific">Mycoplasma suis (strain Illinois)</name>
    <dbReference type="NCBI Taxonomy" id="768700"/>
    <lineage>
        <taxon>Bacteria</taxon>
        <taxon>Bacillati</taxon>
        <taxon>Mycoplasmatota</taxon>
        <taxon>Mollicutes</taxon>
        <taxon>Mycoplasmataceae</taxon>
        <taxon>Mycoplasma</taxon>
    </lineage>
</organism>
<sequence length="143" mass="16088">MSDIFHTLWKEIAIKDLGTTSTGKAVPKIGQKTLSLFEGGNIPLVDCEAVSESRLYVSKCKRYYNLSGVRKGKLFPKDTVCINQYGSGCGDSALLSQKSCLTNAVHGFNSFKEISNPRFIKYSLDCPKFKKYQMIFQAQWLRN</sequence>
<dbReference type="Gene3D" id="3.90.220.20">
    <property type="entry name" value="DNA methylase specificity domains"/>
    <property type="match status" value="1"/>
</dbReference>
<accession>F0QS53</accession>
<dbReference type="REBASE" id="33782">
    <property type="entry name" value="S2.MsuILORF799P"/>
</dbReference>
<dbReference type="GO" id="GO:0009035">
    <property type="term" value="F:type I site-specific deoxyribonuclease activity"/>
    <property type="evidence" value="ECO:0007669"/>
    <property type="project" value="UniProtKB-EC"/>
</dbReference>
<dbReference type="RefSeq" id="WP_013610142.1">
    <property type="nucleotide sequence ID" value="NC_015155.1"/>
</dbReference>
<keyword evidence="3" id="KW-0378">Hydrolase</keyword>
<evidence type="ECO:0000256" key="1">
    <source>
        <dbReference type="ARBA" id="ARBA00022747"/>
    </source>
</evidence>
<name>F0QS53_MYCSL</name>
<dbReference type="Proteomes" id="UP000007484">
    <property type="component" value="Chromosome"/>
</dbReference>
<dbReference type="AlphaFoldDB" id="F0QS53"/>
<dbReference type="GO" id="GO:0009307">
    <property type="term" value="P:DNA restriction-modification system"/>
    <property type="evidence" value="ECO:0007669"/>
    <property type="project" value="UniProtKB-KW"/>
</dbReference>
<evidence type="ECO:0000256" key="2">
    <source>
        <dbReference type="ARBA" id="ARBA00023125"/>
    </source>
</evidence>
<dbReference type="EMBL" id="CP002525">
    <property type="protein sequence ID" value="ADX98323.1"/>
    <property type="molecule type" value="Genomic_DNA"/>
</dbReference>
<protein>
    <submittedName>
        <fullName evidence="3">Putative type I restriction-modification system specificity subunit</fullName>
        <ecNumber evidence="3">3.1.21.3</ecNumber>
    </submittedName>
</protein>
<dbReference type="EC" id="3.1.21.3" evidence="3"/>
<dbReference type="KEGG" id="mss:MSU_0802"/>
<dbReference type="STRING" id="768700.MSU_0802"/>
<dbReference type="SUPFAM" id="SSF116734">
    <property type="entry name" value="DNA methylase specificity domain"/>
    <property type="match status" value="1"/>
</dbReference>
<keyword evidence="4" id="KW-1185">Reference proteome</keyword>